<dbReference type="InterPro" id="IPR013249">
    <property type="entry name" value="RNA_pol_sigma70_r4_t2"/>
</dbReference>
<dbReference type="GO" id="GO:0016987">
    <property type="term" value="F:sigma factor activity"/>
    <property type="evidence" value="ECO:0007669"/>
    <property type="project" value="UniProtKB-KW"/>
</dbReference>
<dbReference type="InterPro" id="IPR013324">
    <property type="entry name" value="RNA_pol_sigma_r3/r4-like"/>
</dbReference>
<evidence type="ECO:0000256" key="3">
    <source>
        <dbReference type="ARBA" id="ARBA00023082"/>
    </source>
</evidence>
<keyword evidence="2" id="KW-0805">Transcription regulation</keyword>
<dbReference type="Pfam" id="PF04542">
    <property type="entry name" value="Sigma70_r2"/>
    <property type="match status" value="1"/>
</dbReference>
<dbReference type="Pfam" id="PF08281">
    <property type="entry name" value="Sigma70_r4_2"/>
    <property type="match status" value="1"/>
</dbReference>
<feature type="domain" description="RNA polymerase sigma-70 region 2" evidence="6">
    <location>
        <begin position="23"/>
        <end position="90"/>
    </location>
</feature>
<dbReference type="AlphaFoldDB" id="A0A173ZYX5"/>
<dbReference type="RefSeq" id="WP_055653700.1">
    <property type="nucleotide sequence ID" value="NZ_CABIXC010000002.1"/>
</dbReference>
<dbReference type="InterPro" id="IPR036388">
    <property type="entry name" value="WH-like_DNA-bd_sf"/>
</dbReference>
<dbReference type="InterPro" id="IPR007627">
    <property type="entry name" value="RNA_pol_sigma70_r2"/>
</dbReference>
<accession>A0A173ZYX5</accession>
<dbReference type="NCBIfam" id="TIGR02937">
    <property type="entry name" value="sigma70-ECF"/>
    <property type="match status" value="1"/>
</dbReference>
<dbReference type="PANTHER" id="PTHR43133">
    <property type="entry name" value="RNA POLYMERASE ECF-TYPE SIGMA FACTO"/>
    <property type="match status" value="1"/>
</dbReference>
<sequence>MNDYEIIQKLKRREEDGLRDLMKQYSGYVAAIVCNISQGILSVEDVEELSADVFLSVWNHAAGLMEDRPLRPYLAQTARNTAISRLRKRGEAALPFDDDIITLQAGENPDELAIKREQTQIINSAVEAFGEPDREIFIRFYFLGERIEAIGRRLSMNQSTIRTKLHRCRKRIKGIFEERGYQYE</sequence>
<protein>
    <submittedName>
        <fullName evidence="8">ECF subfamily RNA polymerase sigma-24 subunit</fullName>
    </submittedName>
</protein>
<evidence type="ECO:0000259" key="6">
    <source>
        <dbReference type="Pfam" id="PF04542"/>
    </source>
</evidence>
<feature type="domain" description="RNA polymerase sigma factor 70 region 4 type 2" evidence="7">
    <location>
        <begin position="131"/>
        <end position="172"/>
    </location>
</feature>
<keyword evidence="4" id="KW-0238">DNA-binding</keyword>
<dbReference type="Gene3D" id="1.10.1740.10">
    <property type="match status" value="1"/>
</dbReference>
<name>A0A173ZYX5_9FIRM</name>
<dbReference type="GO" id="GO:0006352">
    <property type="term" value="P:DNA-templated transcription initiation"/>
    <property type="evidence" value="ECO:0007669"/>
    <property type="project" value="InterPro"/>
</dbReference>
<dbReference type="InterPro" id="IPR039425">
    <property type="entry name" value="RNA_pol_sigma-70-like"/>
</dbReference>
<dbReference type="Proteomes" id="UP000095651">
    <property type="component" value="Unassembled WGS sequence"/>
</dbReference>
<evidence type="ECO:0000259" key="7">
    <source>
        <dbReference type="Pfam" id="PF08281"/>
    </source>
</evidence>
<dbReference type="SUPFAM" id="SSF88946">
    <property type="entry name" value="Sigma2 domain of RNA polymerase sigma factors"/>
    <property type="match status" value="1"/>
</dbReference>
<dbReference type="EMBL" id="CYZE01000002">
    <property type="protein sequence ID" value="CUN80839.1"/>
    <property type="molecule type" value="Genomic_DNA"/>
</dbReference>
<evidence type="ECO:0000256" key="5">
    <source>
        <dbReference type="ARBA" id="ARBA00023163"/>
    </source>
</evidence>
<dbReference type="Gene3D" id="1.10.10.10">
    <property type="entry name" value="Winged helix-like DNA-binding domain superfamily/Winged helix DNA-binding domain"/>
    <property type="match status" value="1"/>
</dbReference>
<proteinExistence type="inferred from homology"/>
<comment type="similarity">
    <text evidence="1">Belongs to the sigma-70 factor family. ECF subfamily.</text>
</comment>
<dbReference type="PANTHER" id="PTHR43133:SF8">
    <property type="entry name" value="RNA POLYMERASE SIGMA FACTOR HI_1459-RELATED"/>
    <property type="match status" value="1"/>
</dbReference>
<dbReference type="SUPFAM" id="SSF88659">
    <property type="entry name" value="Sigma3 and sigma4 domains of RNA polymerase sigma factors"/>
    <property type="match status" value="1"/>
</dbReference>
<evidence type="ECO:0000256" key="4">
    <source>
        <dbReference type="ARBA" id="ARBA00023125"/>
    </source>
</evidence>
<organism evidence="8 9">
    <name type="scientific">Hungatella hathewayi</name>
    <dbReference type="NCBI Taxonomy" id="154046"/>
    <lineage>
        <taxon>Bacteria</taxon>
        <taxon>Bacillati</taxon>
        <taxon>Bacillota</taxon>
        <taxon>Clostridia</taxon>
        <taxon>Lachnospirales</taxon>
        <taxon>Lachnospiraceae</taxon>
        <taxon>Hungatella</taxon>
    </lineage>
</organism>
<gene>
    <name evidence="8" type="ORF">ERS852407_01148</name>
</gene>
<keyword evidence="3" id="KW-0731">Sigma factor</keyword>
<dbReference type="InterPro" id="IPR014284">
    <property type="entry name" value="RNA_pol_sigma-70_dom"/>
</dbReference>
<dbReference type="GO" id="GO:0003677">
    <property type="term" value="F:DNA binding"/>
    <property type="evidence" value="ECO:0007669"/>
    <property type="project" value="UniProtKB-KW"/>
</dbReference>
<evidence type="ECO:0000256" key="1">
    <source>
        <dbReference type="ARBA" id="ARBA00010641"/>
    </source>
</evidence>
<reference evidence="8 9" key="1">
    <citation type="submission" date="2015-09" db="EMBL/GenBank/DDBJ databases">
        <authorList>
            <consortium name="Pathogen Informatics"/>
        </authorList>
    </citation>
    <scope>NUCLEOTIDE SEQUENCE [LARGE SCALE GENOMIC DNA]</scope>
    <source>
        <strain evidence="8 9">2789STDY5608850</strain>
    </source>
</reference>
<keyword evidence="5" id="KW-0804">Transcription</keyword>
<dbReference type="InterPro" id="IPR013325">
    <property type="entry name" value="RNA_pol_sigma_r2"/>
</dbReference>
<evidence type="ECO:0000313" key="9">
    <source>
        <dbReference type="Proteomes" id="UP000095651"/>
    </source>
</evidence>
<evidence type="ECO:0000313" key="8">
    <source>
        <dbReference type="EMBL" id="CUN80839.1"/>
    </source>
</evidence>
<evidence type="ECO:0000256" key="2">
    <source>
        <dbReference type="ARBA" id="ARBA00023015"/>
    </source>
</evidence>